<keyword evidence="3 6" id="KW-0812">Transmembrane</keyword>
<reference evidence="7" key="1">
    <citation type="submission" date="2019-09" db="EMBL/GenBank/DDBJ databases">
        <title>Draft genome information of white flower Hibiscus syriacus.</title>
        <authorList>
            <person name="Kim Y.-M."/>
        </authorList>
    </citation>
    <scope>NUCLEOTIDE SEQUENCE [LARGE SCALE GENOMIC DNA]</scope>
    <source>
        <strain evidence="7">YM2019G1</strain>
    </source>
</reference>
<evidence type="ECO:0000256" key="5">
    <source>
        <dbReference type="ARBA" id="ARBA00023136"/>
    </source>
</evidence>
<dbReference type="PANTHER" id="PTHR11654">
    <property type="entry name" value="OLIGOPEPTIDE TRANSPORTER-RELATED"/>
    <property type="match status" value="1"/>
</dbReference>
<proteinExistence type="inferred from homology"/>
<keyword evidence="8" id="KW-1185">Reference proteome</keyword>
<comment type="caution">
    <text evidence="7">The sequence shown here is derived from an EMBL/GenBank/DDBJ whole genome shotgun (WGS) entry which is preliminary data.</text>
</comment>
<protein>
    <submittedName>
        <fullName evidence="7">Protein NRT1/ PTR FAMILY 5.10</fullName>
    </submittedName>
</protein>
<comment type="similarity">
    <text evidence="2">Belongs to the major facilitator superfamily. Proton-dependent oligopeptide transporter (POT/PTR) (TC 2.A.17) family.</text>
</comment>
<dbReference type="GO" id="GO:0016020">
    <property type="term" value="C:membrane"/>
    <property type="evidence" value="ECO:0007669"/>
    <property type="project" value="UniProtKB-SubCell"/>
</dbReference>
<comment type="subcellular location">
    <subcellularLocation>
        <location evidence="1">Membrane</location>
        <topology evidence="1">Multi-pass membrane protein</topology>
    </subcellularLocation>
</comment>
<keyword evidence="5 6" id="KW-0472">Membrane</keyword>
<feature type="transmembrane region" description="Helical" evidence="6">
    <location>
        <begin position="185"/>
        <end position="206"/>
    </location>
</feature>
<dbReference type="Pfam" id="PF00854">
    <property type="entry name" value="PTR2"/>
    <property type="match status" value="1"/>
</dbReference>
<accession>A0A6A2ZNA9</accession>
<evidence type="ECO:0000256" key="4">
    <source>
        <dbReference type="ARBA" id="ARBA00022989"/>
    </source>
</evidence>
<dbReference type="Gene3D" id="1.20.1250.20">
    <property type="entry name" value="MFS general substrate transporter like domains"/>
    <property type="match status" value="1"/>
</dbReference>
<sequence length="311" mass="34635">MPPTFPVFFFLKKLPIGADLQIYLRFLLVLTRSGGRGFLAAWKLGRRRVALGYQTLGFPSGTIWTVGSCQIQRLFLNKALLAPDGTKEPGNVCSIREVEEAKAILRLAPIWVASLIYAAGLAQGSTLFTKQAATIDRSITKRLKIPSASLQCFISVAVLLFIPIYDPFFVPLARFVNGKLTGITMLQRIGIEIALFSVAMVTAAIIEMKRLKTTQEHGLVDKPNMMVPMCVWWLVPQYSLYGLSDVFAIVGLQEFFYDQMSSELRSTRIAVYISAIEVGNLISSFLIYVIERVSGGDDWMACLQIIWIGHI</sequence>
<feature type="transmembrane region" description="Helical" evidence="6">
    <location>
        <begin position="269"/>
        <end position="290"/>
    </location>
</feature>
<dbReference type="InterPro" id="IPR036259">
    <property type="entry name" value="MFS_trans_sf"/>
</dbReference>
<dbReference type="AlphaFoldDB" id="A0A6A2ZNA9"/>
<evidence type="ECO:0000313" key="7">
    <source>
        <dbReference type="EMBL" id="KAE8693504.1"/>
    </source>
</evidence>
<evidence type="ECO:0000313" key="8">
    <source>
        <dbReference type="Proteomes" id="UP000436088"/>
    </source>
</evidence>
<dbReference type="EMBL" id="VEPZ02001118">
    <property type="protein sequence ID" value="KAE8693504.1"/>
    <property type="molecule type" value="Genomic_DNA"/>
</dbReference>
<dbReference type="GO" id="GO:0022857">
    <property type="term" value="F:transmembrane transporter activity"/>
    <property type="evidence" value="ECO:0007669"/>
    <property type="project" value="InterPro"/>
</dbReference>
<feature type="transmembrane region" description="Helical" evidence="6">
    <location>
        <begin position="227"/>
        <end position="249"/>
    </location>
</feature>
<keyword evidence="4 6" id="KW-1133">Transmembrane helix</keyword>
<evidence type="ECO:0000256" key="6">
    <source>
        <dbReference type="SAM" id="Phobius"/>
    </source>
</evidence>
<evidence type="ECO:0000256" key="3">
    <source>
        <dbReference type="ARBA" id="ARBA00022692"/>
    </source>
</evidence>
<organism evidence="7 8">
    <name type="scientific">Hibiscus syriacus</name>
    <name type="common">Rose of Sharon</name>
    <dbReference type="NCBI Taxonomy" id="106335"/>
    <lineage>
        <taxon>Eukaryota</taxon>
        <taxon>Viridiplantae</taxon>
        <taxon>Streptophyta</taxon>
        <taxon>Embryophyta</taxon>
        <taxon>Tracheophyta</taxon>
        <taxon>Spermatophyta</taxon>
        <taxon>Magnoliopsida</taxon>
        <taxon>eudicotyledons</taxon>
        <taxon>Gunneridae</taxon>
        <taxon>Pentapetalae</taxon>
        <taxon>rosids</taxon>
        <taxon>malvids</taxon>
        <taxon>Malvales</taxon>
        <taxon>Malvaceae</taxon>
        <taxon>Malvoideae</taxon>
        <taxon>Hibiscus</taxon>
    </lineage>
</organism>
<evidence type="ECO:0000256" key="1">
    <source>
        <dbReference type="ARBA" id="ARBA00004141"/>
    </source>
</evidence>
<evidence type="ECO:0000256" key="2">
    <source>
        <dbReference type="ARBA" id="ARBA00005982"/>
    </source>
</evidence>
<feature type="transmembrane region" description="Helical" evidence="6">
    <location>
        <begin position="145"/>
        <end position="165"/>
    </location>
</feature>
<gene>
    <name evidence="7" type="ORF">F3Y22_tig00110809pilonHSYRG00029</name>
</gene>
<dbReference type="Proteomes" id="UP000436088">
    <property type="component" value="Unassembled WGS sequence"/>
</dbReference>
<name>A0A6A2ZNA9_HIBSY</name>
<dbReference type="InterPro" id="IPR000109">
    <property type="entry name" value="POT_fam"/>
</dbReference>